<dbReference type="SMART" id="SM00028">
    <property type="entry name" value="TPR"/>
    <property type="match status" value="1"/>
</dbReference>
<accession>A0A5C5XZQ0</accession>
<keyword evidence="1" id="KW-0802">TPR repeat</keyword>
<sequence length="190" mass="21388" precursor="true">MVFAGFLGSSWFLTRDQQGQRLMKDKKYSVAAETFDDPMRSGVAWYRAGEFEKAVQAFARVRSPESAYNRGNAWMLLGKYDKAIASYQEAIEQRPDWKEANDNLNIAEARQKMTDAPGGDMGDQRLGADKIVFDKKKSNDGQDTEVAGSRATTDANVQAIWLRQVQTQPADFLKSKFAYQQALRSEEPSP</sequence>
<proteinExistence type="predicted"/>
<evidence type="ECO:0000313" key="3">
    <source>
        <dbReference type="Proteomes" id="UP000317238"/>
    </source>
</evidence>
<dbReference type="Pfam" id="PF00515">
    <property type="entry name" value="TPR_1"/>
    <property type="match status" value="1"/>
</dbReference>
<dbReference type="InterPro" id="IPR011990">
    <property type="entry name" value="TPR-like_helical_dom_sf"/>
</dbReference>
<organism evidence="2 3">
    <name type="scientific">Crateriforma conspicua</name>
    <dbReference type="NCBI Taxonomy" id="2527996"/>
    <lineage>
        <taxon>Bacteria</taxon>
        <taxon>Pseudomonadati</taxon>
        <taxon>Planctomycetota</taxon>
        <taxon>Planctomycetia</taxon>
        <taxon>Planctomycetales</taxon>
        <taxon>Planctomycetaceae</taxon>
        <taxon>Crateriforma</taxon>
    </lineage>
</organism>
<dbReference type="Proteomes" id="UP000317238">
    <property type="component" value="Unassembled WGS sequence"/>
</dbReference>
<dbReference type="InterPro" id="IPR019734">
    <property type="entry name" value="TPR_rpt"/>
</dbReference>
<dbReference type="SUPFAM" id="SSF48452">
    <property type="entry name" value="TPR-like"/>
    <property type="match status" value="1"/>
</dbReference>
<evidence type="ECO:0000256" key="1">
    <source>
        <dbReference type="PROSITE-ProRule" id="PRU00339"/>
    </source>
</evidence>
<reference evidence="2 3" key="1">
    <citation type="submission" date="2019-02" db="EMBL/GenBank/DDBJ databases">
        <title>Deep-cultivation of Planctomycetes and their phenomic and genomic characterization uncovers novel biology.</title>
        <authorList>
            <person name="Wiegand S."/>
            <person name="Jogler M."/>
            <person name="Boedeker C."/>
            <person name="Pinto D."/>
            <person name="Vollmers J."/>
            <person name="Rivas-Marin E."/>
            <person name="Kohn T."/>
            <person name="Peeters S.H."/>
            <person name="Heuer A."/>
            <person name="Rast P."/>
            <person name="Oberbeckmann S."/>
            <person name="Bunk B."/>
            <person name="Jeske O."/>
            <person name="Meyerdierks A."/>
            <person name="Storesund J.E."/>
            <person name="Kallscheuer N."/>
            <person name="Luecker S."/>
            <person name="Lage O.M."/>
            <person name="Pohl T."/>
            <person name="Merkel B.J."/>
            <person name="Hornburger P."/>
            <person name="Mueller R.-W."/>
            <person name="Bruemmer F."/>
            <person name="Labrenz M."/>
            <person name="Spormann A.M."/>
            <person name="Op Den Camp H."/>
            <person name="Overmann J."/>
            <person name="Amann R."/>
            <person name="Jetten M.S.M."/>
            <person name="Mascher T."/>
            <person name="Medema M.H."/>
            <person name="Devos D.P."/>
            <person name="Kaster A.-K."/>
            <person name="Ovreas L."/>
            <person name="Rohde M."/>
            <person name="Galperin M.Y."/>
            <person name="Jogler C."/>
        </authorList>
    </citation>
    <scope>NUCLEOTIDE SEQUENCE [LARGE SCALE GENOMIC DNA]</scope>
    <source>
        <strain evidence="2 3">Pan14r</strain>
    </source>
</reference>
<evidence type="ECO:0000313" key="2">
    <source>
        <dbReference type="EMBL" id="TWT68926.1"/>
    </source>
</evidence>
<dbReference type="PROSITE" id="PS50293">
    <property type="entry name" value="TPR_REGION"/>
    <property type="match status" value="1"/>
</dbReference>
<gene>
    <name evidence="2" type="ORF">Pan14r_12100</name>
</gene>
<name>A0A5C5XZQ0_9PLAN</name>
<dbReference type="EMBL" id="SJPL01000001">
    <property type="protein sequence ID" value="TWT68926.1"/>
    <property type="molecule type" value="Genomic_DNA"/>
</dbReference>
<dbReference type="PROSITE" id="PS50005">
    <property type="entry name" value="TPR"/>
    <property type="match status" value="1"/>
</dbReference>
<dbReference type="Gene3D" id="1.25.40.10">
    <property type="entry name" value="Tetratricopeptide repeat domain"/>
    <property type="match status" value="1"/>
</dbReference>
<feature type="repeat" description="TPR" evidence="1">
    <location>
        <begin position="64"/>
        <end position="97"/>
    </location>
</feature>
<keyword evidence="3" id="KW-1185">Reference proteome</keyword>
<protein>
    <submittedName>
        <fullName evidence="2">Tetratricopeptide repeat protein</fullName>
    </submittedName>
</protein>
<dbReference type="AlphaFoldDB" id="A0A5C5XZQ0"/>
<comment type="caution">
    <text evidence="2">The sequence shown here is derived from an EMBL/GenBank/DDBJ whole genome shotgun (WGS) entry which is preliminary data.</text>
</comment>